<dbReference type="Gene3D" id="3.90.420.10">
    <property type="entry name" value="Oxidoreductase, molybdopterin-binding domain"/>
    <property type="match status" value="1"/>
</dbReference>
<accession>A0A0P6Y5I9</accession>
<dbReference type="EMBL" id="LGCL01000004">
    <property type="protein sequence ID" value="KPL80587.1"/>
    <property type="molecule type" value="Genomic_DNA"/>
</dbReference>
<dbReference type="Pfam" id="PF00174">
    <property type="entry name" value="Oxidored_molyb"/>
    <property type="match status" value="1"/>
</dbReference>
<gene>
    <name evidence="3" type="ORF">ADN00_01730</name>
</gene>
<name>A0A0P6Y5I9_9CHLR</name>
<organism evidence="3 4">
    <name type="scientific">Ornatilinea apprima</name>
    <dbReference type="NCBI Taxonomy" id="1134406"/>
    <lineage>
        <taxon>Bacteria</taxon>
        <taxon>Bacillati</taxon>
        <taxon>Chloroflexota</taxon>
        <taxon>Anaerolineae</taxon>
        <taxon>Anaerolineales</taxon>
        <taxon>Anaerolineaceae</taxon>
        <taxon>Ornatilinea</taxon>
    </lineage>
</organism>
<feature type="compositionally biased region" description="Basic and acidic residues" evidence="1">
    <location>
        <begin position="1"/>
        <end position="16"/>
    </location>
</feature>
<evidence type="ECO:0000313" key="3">
    <source>
        <dbReference type="EMBL" id="KPL80587.1"/>
    </source>
</evidence>
<feature type="region of interest" description="Disordered" evidence="1">
    <location>
        <begin position="1"/>
        <end position="22"/>
    </location>
</feature>
<reference evidence="3 4" key="1">
    <citation type="submission" date="2015-07" db="EMBL/GenBank/DDBJ databases">
        <title>Genome sequence of Ornatilinea apprima DSM 23815.</title>
        <authorList>
            <person name="Hemp J."/>
            <person name="Ward L.M."/>
            <person name="Pace L.A."/>
            <person name="Fischer W.W."/>
        </authorList>
    </citation>
    <scope>NUCLEOTIDE SEQUENCE [LARGE SCALE GENOMIC DNA]</scope>
    <source>
        <strain evidence="3 4">P3M-1</strain>
    </source>
</reference>
<feature type="domain" description="Oxidoreductase molybdopterin-binding" evidence="2">
    <location>
        <begin position="36"/>
        <end position="193"/>
    </location>
</feature>
<dbReference type="STRING" id="1134406.ADN00_01730"/>
<evidence type="ECO:0000256" key="1">
    <source>
        <dbReference type="SAM" id="MobiDB-lite"/>
    </source>
</evidence>
<dbReference type="InterPro" id="IPR000572">
    <property type="entry name" value="OxRdtase_Mopterin-bd_dom"/>
</dbReference>
<dbReference type="AlphaFoldDB" id="A0A0P6Y5I9"/>
<evidence type="ECO:0000259" key="2">
    <source>
        <dbReference type="Pfam" id="PF00174"/>
    </source>
</evidence>
<dbReference type="PANTHER" id="PTHR43032">
    <property type="entry name" value="PROTEIN-METHIONINE-SULFOXIDE REDUCTASE"/>
    <property type="match status" value="1"/>
</dbReference>
<keyword evidence="4" id="KW-1185">Reference proteome</keyword>
<dbReference type="PANTHER" id="PTHR43032:SF4">
    <property type="entry name" value="OXIDOREDUCTASE MOLYBDOPTERIN-BINDING DOMAIN-CONTAINING PROTEIN"/>
    <property type="match status" value="1"/>
</dbReference>
<protein>
    <submittedName>
        <fullName evidence="3">Oxidoreductase</fullName>
    </submittedName>
</protein>
<sequence>MDGIFRRKEEEKRMGAEGRLPPGQALTNKFPVLHYGTIPTVDLTTWTLRIWGAVEQPFELSWEEFNRLPRTTLHMDIHCVTQWSKFDTTWEGVALRTLIDEGLLRLKPEAKHVLQHADHGYTTNLPLDVMLQDNFLLATHFNGEPITPEHGYPLRGVVGAIPGRADLKTPYFWKGAKWLRGLEFLTQDQLGFWEKAGYHNDADIWKEQRYASQG</sequence>
<comment type="caution">
    <text evidence="3">The sequence shown here is derived from an EMBL/GenBank/DDBJ whole genome shotgun (WGS) entry which is preliminary data.</text>
</comment>
<dbReference type="SUPFAM" id="SSF56524">
    <property type="entry name" value="Oxidoreductase molybdopterin-binding domain"/>
    <property type="match status" value="1"/>
</dbReference>
<dbReference type="InterPro" id="IPR036374">
    <property type="entry name" value="OxRdtase_Mopterin-bd_sf"/>
</dbReference>
<evidence type="ECO:0000313" key="4">
    <source>
        <dbReference type="Proteomes" id="UP000050417"/>
    </source>
</evidence>
<dbReference type="Proteomes" id="UP000050417">
    <property type="component" value="Unassembled WGS sequence"/>
</dbReference>
<dbReference type="CDD" id="cd02109">
    <property type="entry name" value="arch_bact_SO_family_Moco"/>
    <property type="match status" value="1"/>
</dbReference>
<dbReference type="OrthoDB" id="9778777at2"/>
<dbReference type="RefSeq" id="WP_075061234.1">
    <property type="nucleotide sequence ID" value="NZ_LGCL01000004.1"/>
</dbReference>
<proteinExistence type="predicted"/>